<protein>
    <recommendedName>
        <fullName evidence="1">N-acetyltransferase domain-containing protein</fullName>
    </recommendedName>
</protein>
<dbReference type="InterPro" id="IPR000182">
    <property type="entry name" value="GNAT_dom"/>
</dbReference>
<dbReference type="AlphaFoldDB" id="A0A6A6PJW0"/>
<accession>A0A6A6PJW0</accession>
<dbReference type="CDD" id="cd04301">
    <property type="entry name" value="NAT_SF"/>
    <property type="match status" value="1"/>
</dbReference>
<dbReference type="Gene3D" id="3.40.630.30">
    <property type="match status" value="1"/>
</dbReference>
<dbReference type="Proteomes" id="UP000799767">
    <property type="component" value="Unassembled WGS sequence"/>
</dbReference>
<dbReference type="GeneID" id="54478599"/>
<dbReference type="EMBL" id="MU001640">
    <property type="protein sequence ID" value="KAF2479964.1"/>
    <property type="molecule type" value="Genomic_DNA"/>
</dbReference>
<evidence type="ECO:0000313" key="3">
    <source>
        <dbReference type="Proteomes" id="UP000799767"/>
    </source>
</evidence>
<dbReference type="Pfam" id="PF00583">
    <property type="entry name" value="Acetyltransf_1"/>
    <property type="match status" value="1"/>
</dbReference>
<dbReference type="GO" id="GO:0016747">
    <property type="term" value="F:acyltransferase activity, transferring groups other than amino-acyl groups"/>
    <property type="evidence" value="ECO:0007669"/>
    <property type="project" value="InterPro"/>
</dbReference>
<dbReference type="SUPFAM" id="SSF55729">
    <property type="entry name" value="Acyl-CoA N-acyltransferases (Nat)"/>
    <property type="match status" value="1"/>
</dbReference>
<organism evidence="2 3">
    <name type="scientific">Neohortaea acidophila</name>
    <dbReference type="NCBI Taxonomy" id="245834"/>
    <lineage>
        <taxon>Eukaryota</taxon>
        <taxon>Fungi</taxon>
        <taxon>Dikarya</taxon>
        <taxon>Ascomycota</taxon>
        <taxon>Pezizomycotina</taxon>
        <taxon>Dothideomycetes</taxon>
        <taxon>Dothideomycetidae</taxon>
        <taxon>Mycosphaerellales</taxon>
        <taxon>Teratosphaeriaceae</taxon>
        <taxon>Neohortaea</taxon>
    </lineage>
</organism>
<evidence type="ECO:0000313" key="2">
    <source>
        <dbReference type="EMBL" id="KAF2479964.1"/>
    </source>
</evidence>
<dbReference type="InterPro" id="IPR016181">
    <property type="entry name" value="Acyl_CoA_acyltransferase"/>
</dbReference>
<dbReference type="OrthoDB" id="5689at2759"/>
<dbReference type="PROSITE" id="PS51186">
    <property type="entry name" value="GNAT"/>
    <property type="match status" value="1"/>
</dbReference>
<feature type="domain" description="N-acetyltransferase" evidence="1">
    <location>
        <begin position="22"/>
        <end position="191"/>
    </location>
</feature>
<gene>
    <name evidence="2" type="ORF">BDY17DRAFT_326959</name>
</gene>
<name>A0A6A6PJW0_9PEZI</name>
<dbReference type="RefSeq" id="XP_033586534.1">
    <property type="nucleotide sequence ID" value="XM_033737597.1"/>
</dbReference>
<reference evidence="2" key="1">
    <citation type="journal article" date="2020" name="Stud. Mycol.">
        <title>101 Dothideomycetes genomes: a test case for predicting lifestyles and emergence of pathogens.</title>
        <authorList>
            <person name="Haridas S."/>
            <person name="Albert R."/>
            <person name="Binder M."/>
            <person name="Bloem J."/>
            <person name="Labutti K."/>
            <person name="Salamov A."/>
            <person name="Andreopoulos B."/>
            <person name="Baker S."/>
            <person name="Barry K."/>
            <person name="Bills G."/>
            <person name="Bluhm B."/>
            <person name="Cannon C."/>
            <person name="Castanera R."/>
            <person name="Culley D."/>
            <person name="Daum C."/>
            <person name="Ezra D."/>
            <person name="Gonzalez J."/>
            <person name="Henrissat B."/>
            <person name="Kuo A."/>
            <person name="Liang C."/>
            <person name="Lipzen A."/>
            <person name="Lutzoni F."/>
            <person name="Magnuson J."/>
            <person name="Mondo S."/>
            <person name="Nolan M."/>
            <person name="Ohm R."/>
            <person name="Pangilinan J."/>
            <person name="Park H.-J."/>
            <person name="Ramirez L."/>
            <person name="Alfaro M."/>
            <person name="Sun H."/>
            <person name="Tritt A."/>
            <person name="Yoshinaga Y."/>
            <person name="Zwiers L.-H."/>
            <person name="Turgeon B."/>
            <person name="Goodwin S."/>
            <person name="Spatafora J."/>
            <person name="Crous P."/>
            <person name="Grigoriev I."/>
        </authorList>
    </citation>
    <scope>NUCLEOTIDE SEQUENCE</scope>
    <source>
        <strain evidence="2">CBS 113389</strain>
    </source>
</reference>
<keyword evidence="3" id="KW-1185">Reference proteome</keyword>
<proteinExistence type="predicted"/>
<sequence length="196" mass="22042">MASPPPQITIRLPTPQETNNTATINHLDTLINTVYFTTEGEYWKPGHHRSTPADIKTWIAAGELYLAIDSSNHEILGVVCLHPHHAQREVSTYTFGPLAVSQTQSRSGVGRRLVLHAESVARSRGAEMMEITLLEPKPPAVHPYKEMVRRWYVKLGYVGVRREAKEEVVPASHCPTLAEGIDFLVMEKRLWSALDR</sequence>
<evidence type="ECO:0000259" key="1">
    <source>
        <dbReference type="PROSITE" id="PS51186"/>
    </source>
</evidence>